<name>A0AA88XNM6_PINIB</name>
<dbReference type="EMBL" id="VSWD01000011">
    <property type="protein sequence ID" value="KAK3088745.1"/>
    <property type="molecule type" value="Genomic_DNA"/>
</dbReference>
<sequence length="369" mass="42038">MTTSAAALVMGPAPPSAASSDQVSMDFEITSVDDDILHTVEKLFNFGKTGAIAYDTIQDILGKAIQAERNHWKERLNSAMQEIERQHKILLNEQISLQNLVGMCGDDRIPSSRRDDKPETIQEETSQNESVSTEQLLENLKFKIAHLKQIAIAVQGKDSPTLRTRDPLKKYSDKDLRYMKNALAKIHFEKEALENKLLEREKEMKWLQHELDAVKSQLKKLQVIVKQYNSDHTGANFHLNEVAQMSPSSRGRMEKANTPMKRERTYIEGDQLQSYPVPSEEVAVWKLRLQSNIYSARKGNARTGITQCLRCHKLFKPTDNNSKSCKYHNKGREIKEQYDSNGRLLHVVYKWACCKKGLDSAGCTTGHHI</sequence>
<feature type="coiled-coil region" evidence="1">
    <location>
        <begin position="73"/>
        <end position="100"/>
    </location>
</feature>
<feature type="compositionally biased region" description="Polar residues" evidence="2">
    <location>
        <begin position="123"/>
        <end position="132"/>
    </location>
</feature>
<evidence type="ECO:0000313" key="4">
    <source>
        <dbReference type="Proteomes" id="UP001186944"/>
    </source>
</evidence>
<feature type="region of interest" description="Disordered" evidence="2">
    <location>
        <begin position="106"/>
        <end position="132"/>
    </location>
</feature>
<proteinExistence type="predicted"/>
<accession>A0AA88XNM6</accession>
<evidence type="ECO:0000256" key="1">
    <source>
        <dbReference type="SAM" id="Coils"/>
    </source>
</evidence>
<feature type="coiled-coil region" evidence="1">
    <location>
        <begin position="190"/>
        <end position="231"/>
    </location>
</feature>
<gene>
    <name evidence="3" type="ORF">FSP39_023199</name>
</gene>
<feature type="region of interest" description="Disordered" evidence="2">
    <location>
        <begin position="1"/>
        <end position="21"/>
    </location>
</feature>
<reference evidence="3" key="1">
    <citation type="submission" date="2019-08" db="EMBL/GenBank/DDBJ databases">
        <title>The improved chromosome-level genome for the pearl oyster Pinctada fucata martensii using PacBio sequencing and Hi-C.</title>
        <authorList>
            <person name="Zheng Z."/>
        </authorList>
    </citation>
    <scope>NUCLEOTIDE SEQUENCE</scope>
    <source>
        <strain evidence="3">ZZ-2019</strain>
        <tissue evidence="3">Adductor muscle</tissue>
    </source>
</reference>
<protein>
    <submittedName>
        <fullName evidence="3">Uncharacterized protein</fullName>
    </submittedName>
</protein>
<evidence type="ECO:0000256" key="2">
    <source>
        <dbReference type="SAM" id="MobiDB-lite"/>
    </source>
</evidence>
<dbReference type="Proteomes" id="UP001186944">
    <property type="component" value="Unassembled WGS sequence"/>
</dbReference>
<dbReference type="AlphaFoldDB" id="A0AA88XNM6"/>
<feature type="compositionally biased region" description="Basic and acidic residues" evidence="2">
    <location>
        <begin position="106"/>
        <end position="120"/>
    </location>
</feature>
<keyword evidence="1" id="KW-0175">Coiled coil</keyword>
<keyword evidence="4" id="KW-1185">Reference proteome</keyword>
<comment type="caution">
    <text evidence="3">The sequence shown here is derived from an EMBL/GenBank/DDBJ whole genome shotgun (WGS) entry which is preliminary data.</text>
</comment>
<organism evidence="3 4">
    <name type="scientific">Pinctada imbricata</name>
    <name type="common">Atlantic pearl-oyster</name>
    <name type="synonym">Pinctada martensii</name>
    <dbReference type="NCBI Taxonomy" id="66713"/>
    <lineage>
        <taxon>Eukaryota</taxon>
        <taxon>Metazoa</taxon>
        <taxon>Spiralia</taxon>
        <taxon>Lophotrochozoa</taxon>
        <taxon>Mollusca</taxon>
        <taxon>Bivalvia</taxon>
        <taxon>Autobranchia</taxon>
        <taxon>Pteriomorphia</taxon>
        <taxon>Pterioida</taxon>
        <taxon>Pterioidea</taxon>
        <taxon>Pteriidae</taxon>
        <taxon>Pinctada</taxon>
    </lineage>
</organism>
<evidence type="ECO:0000313" key="3">
    <source>
        <dbReference type="EMBL" id="KAK3088745.1"/>
    </source>
</evidence>